<protein>
    <submittedName>
        <fullName evidence="2">MFS transporter</fullName>
    </submittedName>
</protein>
<sequence length="506" mass="56708">MGKFNVKEFLNSKIIKTDVGEETYLTWKETLSYAVGRGAQGMNTSMTSSKYINFFLTNVLFKKLKDPMGTASKIRFFCGIFDAINDPMMGVIVDKTRTKDGQMRPYIKWAPIFVSIVMILFFIGSADASPVFNIIYTTLLFIGLDVTYTAFDIPMGALAFSITPSGIERTKLYGVSSIIRSVLGALPQVFVAGAALLPYFKDHTPQAYLTSAIISAIGIVFLTRFTFRNTKERAEHREDVPSVKECVMLLFKNRPLLMLFLGNIFFVICKIAEQVSFYFVADLMFNRQYNIFIDVVKFPGFLIAGLLVPKIIERLGRKADSKKFYQACCIAAIILHALFAITCYNGLMNKAAGDSVPLFTGILVVLFTGLTSIPLEFKNLIQKEMEAETVDYIEWKTGTRVEGIMLSIMSFTGKIENTFSSSIGLAILGFTGYVQHTEGSLIQNTETNWALFLLTTLVPAIGYLLMLIPMHFYNITGDGHRQMMKEIMERRAARKAEKETAKAVNE</sequence>
<dbReference type="PANTHER" id="PTHR11328:SF24">
    <property type="entry name" value="MAJOR FACILITATOR SUPERFAMILY (MFS) PROFILE DOMAIN-CONTAINING PROTEIN"/>
    <property type="match status" value="1"/>
</dbReference>
<evidence type="ECO:0000313" key="3">
    <source>
        <dbReference type="Proteomes" id="UP000823877"/>
    </source>
</evidence>
<keyword evidence="1" id="KW-0812">Transmembrane</keyword>
<organism evidence="2 3">
    <name type="scientific">Candidatus Eubacterium faecale</name>
    <dbReference type="NCBI Taxonomy" id="2838568"/>
    <lineage>
        <taxon>Bacteria</taxon>
        <taxon>Bacillati</taxon>
        <taxon>Bacillota</taxon>
        <taxon>Clostridia</taxon>
        <taxon>Eubacteriales</taxon>
        <taxon>Eubacteriaceae</taxon>
        <taxon>Eubacterium</taxon>
    </lineage>
</organism>
<dbReference type="AlphaFoldDB" id="A0A9D2S9P8"/>
<feature type="transmembrane region" description="Helical" evidence="1">
    <location>
        <begin position="172"/>
        <end position="200"/>
    </location>
</feature>
<feature type="transmembrane region" description="Helical" evidence="1">
    <location>
        <begin position="415"/>
        <end position="434"/>
    </location>
</feature>
<dbReference type="GO" id="GO:0005886">
    <property type="term" value="C:plasma membrane"/>
    <property type="evidence" value="ECO:0007669"/>
    <property type="project" value="TreeGrafter"/>
</dbReference>
<feature type="transmembrane region" description="Helical" evidence="1">
    <location>
        <begin position="131"/>
        <end position="151"/>
    </location>
</feature>
<evidence type="ECO:0000256" key="1">
    <source>
        <dbReference type="SAM" id="Phobius"/>
    </source>
</evidence>
<dbReference type="InterPro" id="IPR039672">
    <property type="entry name" value="MFS_2"/>
</dbReference>
<dbReference type="EMBL" id="DWXN01000010">
    <property type="protein sequence ID" value="HJB75091.1"/>
    <property type="molecule type" value="Genomic_DNA"/>
</dbReference>
<reference evidence="2" key="1">
    <citation type="journal article" date="2021" name="PeerJ">
        <title>Extensive microbial diversity within the chicken gut microbiome revealed by metagenomics and culture.</title>
        <authorList>
            <person name="Gilroy R."/>
            <person name="Ravi A."/>
            <person name="Getino M."/>
            <person name="Pursley I."/>
            <person name="Horton D.L."/>
            <person name="Alikhan N.F."/>
            <person name="Baker D."/>
            <person name="Gharbi K."/>
            <person name="Hall N."/>
            <person name="Watson M."/>
            <person name="Adriaenssens E.M."/>
            <person name="Foster-Nyarko E."/>
            <person name="Jarju S."/>
            <person name="Secka A."/>
            <person name="Antonio M."/>
            <person name="Oren A."/>
            <person name="Chaudhuri R.R."/>
            <person name="La Ragione R."/>
            <person name="Hildebrand F."/>
            <person name="Pallen M.J."/>
        </authorList>
    </citation>
    <scope>NUCLEOTIDE SEQUENCE</scope>
    <source>
        <strain evidence="2">CHK188-16595</strain>
    </source>
</reference>
<feature type="transmembrane region" description="Helical" evidence="1">
    <location>
        <begin position="106"/>
        <end position="125"/>
    </location>
</feature>
<proteinExistence type="predicted"/>
<keyword evidence="1" id="KW-0472">Membrane</keyword>
<dbReference type="Proteomes" id="UP000823877">
    <property type="component" value="Unassembled WGS sequence"/>
</dbReference>
<feature type="transmembrane region" description="Helical" evidence="1">
    <location>
        <begin position="449"/>
        <end position="475"/>
    </location>
</feature>
<dbReference type="InterPro" id="IPR036259">
    <property type="entry name" value="MFS_trans_sf"/>
</dbReference>
<dbReference type="GO" id="GO:0008643">
    <property type="term" value="P:carbohydrate transport"/>
    <property type="evidence" value="ECO:0007669"/>
    <property type="project" value="InterPro"/>
</dbReference>
<dbReference type="SUPFAM" id="SSF103473">
    <property type="entry name" value="MFS general substrate transporter"/>
    <property type="match status" value="2"/>
</dbReference>
<comment type="caution">
    <text evidence="2">The sequence shown here is derived from an EMBL/GenBank/DDBJ whole genome shotgun (WGS) entry which is preliminary data.</text>
</comment>
<reference evidence="2" key="2">
    <citation type="submission" date="2021-04" db="EMBL/GenBank/DDBJ databases">
        <authorList>
            <person name="Gilroy R."/>
        </authorList>
    </citation>
    <scope>NUCLEOTIDE SEQUENCE</scope>
    <source>
        <strain evidence="2">CHK188-16595</strain>
    </source>
</reference>
<feature type="transmembrane region" description="Helical" evidence="1">
    <location>
        <begin position="256"/>
        <end position="279"/>
    </location>
</feature>
<feature type="transmembrane region" description="Helical" evidence="1">
    <location>
        <begin position="324"/>
        <end position="347"/>
    </location>
</feature>
<keyword evidence="1" id="KW-1133">Transmembrane helix</keyword>
<feature type="transmembrane region" description="Helical" evidence="1">
    <location>
        <begin position="291"/>
        <end position="312"/>
    </location>
</feature>
<dbReference type="Pfam" id="PF13347">
    <property type="entry name" value="MFS_2"/>
    <property type="match status" value="1"/>
</dbReference>
<accession>A0A9D2S9P8</accession>
<name>A0A9D2S9P8_9FIRM</name>
<feature type="transmembrane region" description="Helical" evidence="1">
    <location>
        <begin position="359"/>
        <end position="377"/>
    </location>
</feature>
<evidence type="ECO:0000313" key="2">
    <source>
        <dbReference type="EMBL" id="HJB75091.1"/>
    </source>
</evidence>
<dbReference type="PANTHER" id="PTHR11328">
    <property type="entry name" value="MAJOR FACILITATOR SUPERFAMILY DOMAIN-CONTAINING PROTEIN"/>
    <property type="match status" value="1"/>
</dbReference>
<dbReference type="GO" id="GO:0015293">
    <property type="term" value="F:symporter activity"/>
    <property type="evidence" value="ECO:0007669"/>
    <property type="project" value="InterPro"/>
</dbReference>
<gene>
    <name evidence="2" type="ORF">IAA37_05370</name>
</gene>
<feature type="transmembrane region" description="Helical" evidence="1">
    <location>
        <begin position="206"/>
        <end position="227"/>
    </location>
</feature>